<evidence type="ECO:0000313" key="2">
    <source>
        <dbReference type="Proteomes" id="UP000500961"/>
    </source>
</evidence>
<proteinExistence type="predicted"/>
<dbReference type="SUPFAM" id="SSF52833">
    <property type="entry name" value="Thioredoxin-like"/>
    <property type="match status" value="1"/>
</dbReference>
<gene>
    <name evidence="1" type="ORF">FHG85_04500</name>
</gene>
<name>A0A7D3XK71_9BACT</name>
<dbReference type="Gene3D" id="3.40.30.10">
    <property type="entry name" value="Glutaredoxin"/>
    <property type="match status" value="1"/>
</dbReference>
<dbReference type="EMBL" id="CP041345">
    <property type="protein sequence ID" value="QKG79550.1"/>
    <property type="molecule type" value="Genomic_DNA"/>
</dbReference>
<organism evidence="1 2">
    <name type="scientific">Tenuifilum thalassicum</name>
    <dbReference type="NCBI Taxonomy" id="2590900"/>
    <lineage>
        <taxon>Bacteria</taxon>
        <taxon>Pseudomonadati</taxon>
        <taxon>Bacteroidota</taxon>
        <taxon>Bacteroidia</taxon>
        <taxon>Bacteroidales</taxon>
        <taxon>Tenuifilaceae</taxon>
        <taxon>Tenuifilum</taxon>
    </lineage>
</organism>
<dbReference type="Proteomes" id="UP000500961">
    <property type="component" value="Chromosome"/>
</dbReference>
<evidence type="ECO:0000313" key="1">
    <source>
        <dbReference type="EMBL" id="QKG79550.1"/>
    </source>
</evidence>
<dbReference type="KEGG" id="ttz:FHG85_04500"/>
<dbReference type="AlphaFoldDB" id="A0A7D3XK71"/>
<keyword evidence="2" id="KW-1185">Reference proteome</keyword>
<protein>
    <submittedName>
        <fullName evidence="1">(2Fe-2S) ferredoxin domain-containing protein</fullName>
    </submittedName>
</protein>
<sequence>MDMKVEVIICSGTLCYLMGGAELQLLSEHLPPALKDKVIVKGSPCVGFCDKPESGKPPFALINGRKIQQASVDKLISEIKQELGI</sequence>
<dbReference type="InterPro" id="IPR036249">
    <property type="entry name" value="Thioredoxin-like_sf"/>
</dbReference>
<reference evidence="1 2" key="1">
    <citation type="submission" date="2019-07" db="EMBL/GenBank/DDBJ databases">
        <title>Thalassofilum flectens gen. nov., sp. nov., a novel moderate thermophilic anaerobe from a shallow sea hot spring in Kunashir Island (Russia), representing a new family in the order Bacteroidales, and proposal of Thalassofilacea fam. nov.</title>
        <authorList>
            <person name="Kochetkova T.V."/>
            <person name="Podosokorskaya O.A."/>
            <person name="Novikov A."/>
            <person name="Elcheninov A.G."/>
            <person name="Toshchakov S.V."/>
            <person name="Kublanov I.V."/>
        </authorList>
    </citation>
    <scope>NUCLEOTIDE SEQUENCE [LARGE SCALE GENOMIC DNA]</scope>
    <source>
        <strain evidence="1 2">38-H</strain>
    </source>
</reference>
<dbReference type="CDD" id="cd02980">
    <property type="entry name" value="TRX_Fd_family"/>
    <property type="match status" value="1"/>
</dbReference>
<accession>A0A7D3XK71</accession>